<name>A0A843VLS3_COLES</name>
<evidence type="ECO:0000256" key="4">
    <source>
        <dbReference type="ARBA" id="ARBA00022692"/>
    </source>
</evidence>
<organism evidence="9 10">
    <name type="scientific">Colocasia esculenta</name>
    <name type="common">Wild taro</name>
    <name type="synonym">Arum esculentum</name>
    <dbReference type="NCBI Taxonomy" id="4460"/>
    <lineage>
        <taxon>Eukaryota</taxon>
        <taxon>Viridiplantae</taxon>
        <taxon>Streptophyta</taxon>
        <taxon>Embryophyta</taxon>
        <taxon>Tracheophyta</taxon>
        <taxon>Spermatophyta</taxon>
        <taxon>Magnoliopsida</taxon>
        <taxon>Liliopsida</taxon>
        <taxon>Araceae</taxon>
        <taxon>Aroideae</taxon>
        <taxon>Colocasieae</taxon>
        <taxon>Colocasia</taxon>
    </lineage>
</organism>
<dbReference type="InterPro" id="IPR051107">
    <property type="entry name" value="Auxin_Efflux_Carrier"/>
</dbReference>
<feature type="region of interest" description="Disordered" evidence="8">
    <location>
        <begin position="1"/>
        <end position="22"/>
    </location>
</feature>
<evidence type="ECO:0000313" key="9">
    <source>
        <dbReference type="EMBL" id="MQL96006.1"/>
    </source>
</evidence>
<dbReference type="GO" id="GO:0009734">
    <property type="term" value="P:auxin-activated signaling pathway"/>
    <property type="evidence" value="ECO:0007669"/>
    <property type="project" value="UniProtKB-KW"/>
</dbReference>
<comment type="caution">
    <text evidence="9">The sequence shown here is derived from an EMBL/GenBank/DDBJ whole genome shotgun (WGS) entry which is preliminary data.</text>
</comment>
<evidence type="ECO:0000256" key="3">
    <source>
        <dbReference type="ARBA" id="ARBA00022448"/>
    </source>
</evidence>
<dbReference type="GO" id="GO:0009926">
    <property type="term" value="P:auxin polar transport"/>
    <property type="evidence" value="ECO:0007669"/>
    <property type="project" value="TreeGrafter"/>
</dbReference>
<comment type="similarity">
    <text evidence="2">Belongs to the auxin efflux carrier (TC 2.A.69.1) family.</text>
</comment>
<dbReference type="GO" id="GO:0005783">
    <property type="term" value="C:endoplasmic reticulum"/>
    <property type="evidence" value="ECO:0007669"/>
    <property type="project" value="TreeGrafter"/>
</dbReference>
<keyword evidence="10" id="KW-1185">Reference proteome</keyword>
<keyword evidence="7" id="KW-0927">Auxin signaling pathway</keyword>
<proteinExistence type="inferred from homology"/>
<keyword evidence="4" id="KW-0812">Transmembrane</keyword>
<evidence type="ECO:0000256" key="7">
    <source>
        <dbReference type="ARBA" id="ARBA00023294"/>
    </source>
</evidence>
<dbReference type="PANTHER" id="PTHR31752">
    <property type="entry name" value="AUXIN EFFLUX CARRIER COMPONENT 1B-RELATED"/>
    <property type="match status" value="1"/>
</dbReference>
<dbReference type="PANTHER" id="PTHR31752:SF18">
    <property type="entry name" value="AUXIN EFFLUX CARRIER COMPONENT 1"/>
    <property type="match status" value="1"/>
</dbReference>
<evidence type="ECO:0000256" key="1">
    <source>
        <dbReference type="ARBA" id="ARBA00004141"/>
    </source>
</evidence>
<protein>
    <submittedName>
        <fullName evidence="9">Uncharacterized protein</fullName>
    </submittedName>
</protein>
<gene>
    <name evidence="9" type="ORF">Taro_028676</name>
</gene>
<comment type="subcellular location">
    <subcellularLocation>
        <location evidence="1">Membrane</location>
        <topology evidence="1">Multi-pass membrane protein</topology>
    </subcellularLocation>
</comment>
<dbReference type="OrthoDB" id="1868374at2759"/>
<dbReference type="Proteomes" id="UP000652761">
    <property type="component" value="Unassembled WGS sequence"/>
</dbReference>
<reference evidence="9" key="1">
    <citation type="submission" date="2017-07" db="EMBL/GenBank/DDBJ databases">
        <title>Taro Niue Genome Assembly and Annotation.</title>
        <authorList>
            <person name="Atibalentja N."/>
            <person name="Keating K."/>
            <person name="Fields C.J."/>
        </authorList>
    </citation>
    <scope>NUCLEOTIDE SEQUENCE</scope>
    <source>
        <strain evidence="9">Niue_2</strain>
        <tissue evidence="9">Leaf</tissue>
    </source>
</reference>
<accession>A0A843VLS3</accession>
<keyword evidence="6" id="KW-0472">Membrane</keyword>
<dbReference type="GO" id="GO:0005886">
    <property type="term" value="C:plasma membrane"/>
    <property type="evidence" value="ECO:0007669"/>
    <property type="project" value="TreeGrafter"/>
</dbReference>
<dbReference type="EMBL" id="NMUH01001865">
    <property type="protein sequence ID" value="MQL96006.1"/>
    <property type="molecule type" value="Genomic_DNA"/>
</dbReference>
<keyword evidence="3" id="KW-0813">Transport</keyword>
<sequence>MSQAQLSTSLSRSMTDAATSTQGWRWREGSITMILECTGEAILITEREGGAGDAAPWRRASSSRGDAGEEAMAIGQRRDATEGAICPCVRHGPALCACVGMDIHGMPNGSTCDLIGSLAGPNFAEAHTHPTGSVNRERCTEAAKTGLLDISSGLATRWVTSTVCWRQWCALNMVLASIDKDVDCLFMALQPRMIACGNSVATFAMAVRFLTGPAVMAAASIAVGLRGVLLRVAIVQGHLWNADSAAHRPHLLHTAGPLSGTRIPGR</sequence>
<evidence type="ECO:0000256" key="6">
    <source>
        <dbReference type="ARBA" id="ARBA00023136"/>
    </source>
</evidence>
<dbReference type="Pfam" id="PF03547">
    <property type="entry name" value="Mem_trans"/>
    <property type="match status" value="1"/>
</dbReference>
<keyword evidence="5" id="KW-1133">Transmembrane helix</keyword>
<dbReference type="AlphaFoldDB" id="A0A843VLS3"/>
<dbReference type="GO" id="GO:0010329">
    <property type="term" value="F:auxin efflux transmembrane transporter activity"/>
    <property type="evidence" value="ECO:0007669"/>
    <property type="project" value="TreeGrafter"/>
</dbReference>
<evidence type="ECO:0000256" key="2">
    <source>
        <dbReference type="ARBA" id="ARBA00009177"/>
    </source>
</evidence>
<evidence type="ECO:0000256" key="8">
    <source>
        <dbReference type="SAM" id="MobiDB-lite"/>
    </source>
</evidence>
<evidence type="ECO:0000256" key="5">
    <source>
        <dbReference type="ARBA" id="ARBA00022989"/>
    </source>
</evidence>
<dbReference type="InterPro" id="IPR004776">
    <property type="entry name" value="Mem_transp_PIN-like"/>
</dbReference>
<evidence type="ECO:0000313" key="10">
    <source>
        <dbReference type="Proteomes" id="UP000652761"/>
    </source>
</evidence>